<dbReference type="EMBL" id="CADEBC010000476">
    <property type="protein sequence ID" value="CAB3232143.1"/>
    <property type="molecule type" value="Genomic_DNA"/>
</dbReference>
<dbReference type="AlphaFoldDB" id="A0A8S0ZL19"/>
<accession>A0A8S0ZL19</accession>
<evidence type="ECO:0000313" key="4">
    <source>
        <dbReference type="Proteomes" id="UP000494256"/>
    </source>
</evidence>
<dbReference type="Proteomes" id="UP000494256">
    <property type="component" value="Unassembled WGS sequence"/>
</dbReference>
<dbReference type="Proteomes" id="UP000494106">
    <property type="component" value="Unassembled WGS sequence"/>
</dbReference>
<sequence>MKTGLLYGVVASSKTRVRCIFCGVFIPKASKCIEQHLNGARHKENIELMNENGIAFISDALHCKPCKRNLPHEESVLEHIDDEDHANWMAAMEDLIDGEFITVDDYLSSEKDYALCEVCNCNIDCSLQCIEEHVNNIDHRTNITERLKPLNGIFSVDNDEVVWCKVCDVYMDNTIRNILSHIDDDEHHMEWFAEMEDLIEDQELSIESYLANEHDTNAYCKKCHMEVLCTTQGIRSHVHSEAHLNQFGL</sequence>
<protein>
    <submittedName>
        <fullName evidence="1">Uncharacterized protein</fullName>
    </submittedName>
</protein>
<gene>
    <name evidence="2" type="ORF">APLA_LOCUS13705</name>
    <name evidence="1" type="ORF">APLA_LOCUS4727</name>
</gene>
<comment type="caution">
    <text evidence="1">The sequence shown here is derived from an EMBL/GenBank/DDBJ whole genome shotgun (WGS) entry which is preliminary data.</text>
</comment>
<dbReference type="OrthoDB" id="7229642at2759"/>
<evidence type="ECO:0000313" key="2">
    <source>
        <dbReference type="EMBL" id="CAB3251659.1"/>
    </source>
</evidence>
<evidence type="ECO:0000313" key="3">
    <source>
        <dbReference type="Proteomes" id="UP000494106"/>
    </source>
</evidence>
<proteinExistence type="predicted"/>
<organism evidence="1 3">
    <name type="scientific">Arctia plantaginis</name>
    <name type="common">Wood tiger moth</name>
    <name type="synonym">Phalaena plantaginis</name>
    <dbReference type="NCBI Taxonomy" id="874455"/>
    <lineage>
        <taxon>Eukaryota</taxon>
        <taxon>Metazoa</taxon>
        <taxon>Ecdysozoa</taxon>
        <taxon>Arthropoda</taxon>
        <taxon>Hexapoda</taxon>
        <taxon>Insecta</taxon>
        <taxon>Pterygota</taxon>
        <taxon>Neoptera</taxon>
        <taxon>Endopterygota</taxon>
        <taxon>Lepidoptera</taxon>
        <taxon>Glossata</taxon>
        <taxon>Ditrysia</taxon>
        <taxon>Noctuoidea</taxon>
        <taxon>Erebidae</taxon>
        <taxon>Arctiinae</taxon>
        <taxon>Arctia</taxon>
    </lineage>
</organism>
<evidence type="ECO:0000313" key="1">
    <source>
        <dbReference type="EMBL" id="CAB3232143.1"/>
    </source>
</evidence>
<keyword evidence="3" id="KW-1185">Reference proteome</keyword>
<dbReference type="EMBL" id="CADEBD010000360">
    <property type="protein sequence ID" value="CAB3251659.1"/>
    <property type="molecule type" value="Genomic_DNA"/>
</dbReference>
<reference evidence="3 4" key="1">
    <citation type="submission" date="2020-04" db="EMBL/GenBank/DDBJ databases">
        <authorList>
            <person name="Wallbank WR R."/>
            <person name="Pardo Diaz C."/>
            <person name="Kozak K."/>
            <person name="Martin S."/>
            <person name="Jiggins C."/>
            <person name="Moest M."/>
            <person name="Warren A I."/>
            <person name="Byers J.R.P. K."/>
            <person name="Montejo-Kovacevich G."/>
            <person name="Yen C E."/>
        </authorList>
    </citation>
    <scope>NUCLEOTIDE SEQUENCE [LARGE SCALE GENOMIC DNA]</scope>
</reference>
<name>A0A8S0ZL19_ARCPL</name>